<reference evidence="1" key="1">
    <citation type="submission" date="2023-03" db="EMBL/GenBank/DDBJ databases">
        <title>Draft assemblies of triclosan tolerant bacteria isolated from returned activated sludge.</title>
        <authorList>
            <person name="Van Hamelsveld S."/>
        </authorList>
    </citation>
    <scope>NUCLEOTIDE SEQUENCE</scope>
    <source>
        <strain evidence="1">GW210012_S60</strain>
    </source>
</reference>
<protein>
    <recommendedName>
        <fullName evidence="3">Helix-turn-helix domain-containing protein</fullName>
    </recommendedName>
</protein>
<dbReference type="RefSeq" id="WP_276238593.1">
    <property type="nucleotide sequence ID" value="NZ_JARJLN010000196.1"/>
</dbReference>
<evidence type="ECO:0008006" key="3">
    <source>
        <dbReference type="Google" id="ProtNLM"/>
    </source>
</evidence>
<accession>A0AAW6PXI2</accession>
<comment type="caution">
    <text evidence="1">The sequence shown here is derived from an EMBL/GenBank/DDBJ whole genome shotgun (WGS) entry which is preliminary data.</text>
</comment>
<evidence type="ECO:0000313" key="1">
    <source>
        <dbReference type="EMBL" id="MDF3874761.1"/>
    </source>
</evidence>
<dbReference type="SUPFAM" id="SSF46955">
    <property type="entry name" value="Putative DNA-binding domain"/>
    <property type="match status" value="1"/>
</dbReference>
<dbReference type="EMBL" id="JARJLO010000451">
    <property type="protein sequence ID" value="MDF3874761.1"/>
    <property type="molecule type" value="Genomic_DNA"/>
</dbReference>
<dbReference type="AlphaFoldDB" id="A0AAW6PXI2"/>
<dbReference type="InterPro" id="IPR009061">
    <property type="entry name" value="DNA-bd_dom_put_sf"/>
</dbReference>
<proteinExistence type="predicted"/>
<sequence length="202" mass="22717">MSVNTAEISRETLVEELVRRYRVFLNRVPMPALEKALVLAHPDGLIELAKAGEEEPLSIETRNQLVMARMRGKALERVQGRCDLLKSSQAIELLGISRETLSQWVKAGRIVVYTNNGRKHYPAFQFRNNRVLPAIPRLISELGVDPQDIEAMNMLVQHLVDDVACPSSGESSEVVRRFTLLDDPATDALLKKDWDSEIETGL</sequence>
<dbReference type="Proteomes" id="UP001217741">
    <property type="component" value="Unassembled WGS sequence"/>
</dbReference>
<evidence type="ECO:0000313" key="2">
    <source>
        <dbReference type="Proteomes" id="UP001217741"/>
    </source>
</evidence>
<organism evidence="1 2">
    <name type="scientific">Pseudomonas putida</name>
    <name type="common">Arthrobacter siderocapsulatus</name>
    <dbReference type="NCBI Taxonomy" id="303"/>
    <lineage>
        <taxon>Bacteria</taxon>
        <taxon>Pseudomonadati</taxon>
        <taxon>Pseudomonadota</taxon>
        <taxon>Gammaproteobacteria</taxon>
        <taxon>Pseudomonadales</taxon>
        <taxon>Pseudomonadaceae</taxon>
        <taxon>Pseudomonas</taxon>
    </lineage>
</organism>
<name>A0AAW6PXI2_PSEPU</name>
<gene>
    <name evidence="1" type="ORF">P3W50_30515</name>
</gene>